<gene>
    <name evidence="6" type="primary">crtI</name>
    <name evidence="6" type="ORF">JW984_10945</name>
</gene>
<dbReference type="Pfam" id="PF01593">
    <property type="entry name" value="Amino_oxidase"/>
    <property type="match status" value="1"/>
</dbReference>
<dbReference type="InterPro" id="IPR036188">
    <property type="entry name" value="FAD/NAD-bd_sf"/>
</dbReference>
<dbReference type="PANTHER" id="PTHR43734">
    <property type="entry name" value="PHYTOENE DESATURASE"/>
    <property type="match status" value="1"/>
</dbReference>
<evidence type="ECO:0000256" key="2">
    <source>
        <dbReference type="ARBA" id="ARBA00022746"/>
    </source>
</evidence>
<dbReference type="AlphaFoldDB" id="A0A9D8KEL4"/>
<evidence type="ECO:0000256" key="1">
    <source>
        <dbReference type="ARBA" id="ARBA00004829"/>
    </source>
</evidence>
<evidence type="ECO:0000256" key="4">
    <source>
        <dbReference type="RuleBase" id="RU362075"/>
    </source>
</evidence>
<dbReference type="GO" id="GO:0016491">
    <property type="term" value="F:oxidoreductase activity"/>
    <property type="evidence" value="ECO:0007669"/>
    <property type="project" value="UniProtKB-KW"/>
</dbReference>
<reference evidence="6" key="2">
    <citation type="submission" date="2021-01" db="EMBL/GenBank/DDBJ databases">
        <authorList>
            <person name="Hahn C.R."/>
            <person name="Youssef N.H."/>
            <person name="Elshahed M."/>
        </authorList>
    </citation>
    <scope>NUCLEOTIDE SEQUENCE</scope>
    <source>
        <strain evidence="6">Zod_Metabat.24</strain>
    </source>
</reference>
<keyword evidence="2 4" id="KW-0125">Carotenoid biosynthesis</keyword>
<evidence type="ECO:0000313" key="6">
    <source>
        <dbReference type="EMBL" id="MBN1573700.1"/>
    </source>
</evidence>
<dbReference type="EMBL" id="JAFGIX010000054">
    <property type="protein sequence ID" value="MBN1573700.1"/>
    <property type="molecule type" value="Genomic_DNA"/>
</dbReference>
<dbReference type="InterPro" id="IPR014105">
    <property type="entry name" value="Carotenoid/retinoid_OxRdtase"/>
</dbReference>
<name>A0A9D8KEL4_9DELT</name>
<evidence type="ECO:0000313" key="7">
    <source>
        <dbReference type="Proteomes" id="UP000809273"/>
    </source>
</evidence>
<dbReference type="Proteomes" id="UP000809273">
    <property type="component" value="Unassembled WGS sequence"/>
</dbReference>
<sequence>MADYDAIVIGAGLGGLSAGALLSKGGRKTLVVDQSPRIGGYCSTLESDGFRFDAGASIIMIPEIIDLCFQRLGTSLENEVELIPLDPIYTIALKDGTKIRYPVSKDEYAEEIKKIAPGDVEGWYRYAEYMEGFLSTALKGFFLSPANTYSDMARMLIKTPSLLGYIPLFVKSYQQVMSSYFKDPRIQESLSFQASFMGLPPELCPGHMTMLPWAEHKGFYYSKGGMIALPEALARIGKGFGMEVRTDTLVKKVIVKDKRAVGVVLGDGAEITTDLVISNINAKALYLDLIGEEHLGFMARTGIKSMEPSVAAPLLLLGVDYEPPLDSHHTLCTLPVEELNSNYWNVIKKNELPKEQFGLISWTTFSDRGLAPKGNHILVMTLTGPNRLRDRSWRDVKQSLIDEYIDYMSERYVPELKNHVKVAKMITPEDYEKDLLAPEGSIYMFQQDVSNTTVYRPASKSKGIKGLYLVGASTHPGGGLPSVIASGMIAEDLIGKYEG</sequence>
<feature type="domain" description="Amine oxidase" evidence="5">
    <location>
        <begin position="13"/>
        <end position="489"/>
    </location>
</feature>
<evidence type="ECO:0000259" key="5">
    <source>
        <dbReference type="Pfam" id="PF01593"/>
    </source>
</evidence>
<organism evidence="6 7">
    <name type="scientific">Candidatus Zymogenus saltonus</name>
    <dbReference type="NCBI Taxonomy" id="2844893"/>
    <lineage>
        <taxon>Bacteria</taxon>
        <taxon>Deltaproteobacteria</taxon>
        <taxon>Candidatus Zymogenia</taxon>
        <taxon>Candidatus Zymogeniales</taxon>
        <taxon>Candidatus Zymogenaceae</taxon>
        <taxon>Candidatus Zymogenus</taxon>
    </lineage>
</organism>
<keyword evidence="3 4" id="KW-0560">Oxidoreductase</keyword>
<dbReference type="Gene3D" id="3.50.50.60">
    <property type="entry name" value="FAD/NAD(P)-binding domain"/>
    <property type="match status" value="1"/>
</dbReference>
<dbReference type="PANTHER" id="PTHR43734:SF4">
    <property type="entry name" value="AMINE OXIDASE DOMAIN-CONTAINING PROTEIN"/>
    <property type="match status" value="1"/>
</dbReference>
<protein>
    <submittedName>
        <fullName evidence="6">Phytoene desaturase</fullName>
    </submittedName>
</protein>
<dbReference type="NCBIfam" id="TIGR02734">
    <property type="entry name" value="crtI_fam"/>
    <property type="match status" value="1"/>
</dbReference>
<dbReference type="Gene3D" id="3.90.660.50">
    <property type="match status" value="1"/>
</dbReference>
<accession>A0A9D8KEL4</accession>
<evidence type="ECO:0000256" key="3">
    <source>
        <dbReference type="ARBA" id="ARBA00023002"/>
    </source>
</evidence>
<comment type="pathway">
    <text evidence="1 4">Carotenoid biosynthesis.</text>
</comment>
<proteinExistence type="inferred from homology"/>
<reference evidence="6" key="1">
    <citation type="journal article" date="2021" name="Environ. Microbiol.">
        <title>Genomic characterization of three novel Desulfobacterota classes expand the metabolic and phylogenetic diversity of the phylum.</title>
        <authorList>
            <person name="Murphy C.L."/>
            <person name="Biggerstaff J."/>
            <person name="Eichhorn A."/>
            <person name="Ewing E."/>
            <person name="Shahan R."/>
            <person name="Soriano D."/>
            <person name="Stewart S."/>
            <person name="VanMol K."/>
            <person name="Walker R."/>
            <person name="Walters P."/>
            <person name="Elshahed M.S."/>
            <person name="Youssef N.H."/>
        </authorList>
    </citation>
    <scope>NUCLEOTIDE SEQUENCE</scope>
    <source>
        <strain evidence="6">Zod_Metabat.24</strain>
    </source>
</reference>
<dbReference type="SUPFAM" id="SSF51905">
    <property type="entry name" value="FAD/NAD(P)-binding domain"/>
    <property type="match status" value="1"/>
</dbReference>
<dbReference type="GO" id="GO:0016117">
    <property type="term" value="P:carotenoid biosynthetic process"/>
    <property type="evidence" value="ECO:0007669"/>
    <property type="project" value="UniProtKB-KW"/>
</dbReference>
<dbReference type="InterPro" id="IPR002937">
    <property type="entry name" value="Amino_oxidase"/>
</dbReference>
<comment type="caution">
    <text evidence="6">The sequence shown here is derived from an EMBL/GenBank/DDBJ whole genome shotgun (WGS) entry which is preliminary data.</text>
</comment>
<comment type="similarity">
    <text evidence="4">Belongs to the carotenoid/retinoid oxidoreductase family.</text>
</comment>